<dbReference type="RefSeq" id="WP_326070524.1">
    <property type="nucleotide sequence ID" value="NZ_JARLKY010000007.1"/>
</dbReference>
<dbReference type="InterPro" id="IPR019690">
    <property type="entry name" value="DUF2569"/>
</dbReference>
<feature type="transmembrane region" description="Helical" evidence="1">
    <location>
        <begin position="21"/>
        <end position="42"/>
    </location>
</feature>
<keyword evidence="1" id="KW-0472">Membrane</keyword>
<evidence type="ECO:0000256" key="1">
    <source>
        <dbReference type="SAM" id="Phobius"/>
    </source>
</evidence>
<dbReference type="EMBL" id="JARLKY010000007">
    <property type="protein sequence ID" value="MEC0226123.1"/>
    <property type="molecule type" value="Genomic_DNA"/>
</dbReference>
<name>A0ABU6FZR2_9BACL</name>
<keyword evidence="3" id="KW-1185">Reference proteome</keyword>
<feature type="transmembrane region" description="Helical" evidence="1">
    <location>
        <begin position="104"/>
        <end position="129"/>
    </location>
</feature>
<keyword evidence="1" id="KW-0812">Transmembrane</keyword>
<feature type="transmembrane region" description="Helical" evidence="1">
    <location>
        <begin position="68"/>
        <end position="92"/>
    </location>
</feature>
<dbReference type="Proteomes" id="UP001338137">
    <property type="component" value="Unassembled WGS sequence"/>
</dbReference>
<evidence type="ECO:0000313" key="3">
    <source>
        <dbReference type="Proteomes" id="UP001338137"/>
    </source>
</evidence>
<accession>A0ABU6FZR2</accession>
<feature type="transmembrane region" description="Helical" evidence="1">
    <location>
        <begin position="141"/>
        <end position="157"/>
    </location>
</feature>
<organism evidence="2 3">
    <name type="scientific">Paenibacillus alba</name>
    <dbReference type="NCBI Taxonomy" id="1197127"/>
    <lineage>
        <taxon>Bacteria</taxon>
        <taxon>Bacillati</taxon>
        <taxon>Bacillota</taxon>
        <taxon>Bacilli</taxon>
        <taxon>Bacillales</taxon>
        <taxon>Paenibacillaceae</taxon>
        <taxon>Paenibacillus</taxon>
    </lineage>
</organism>
<dbReference type="Pfam" id="PF10754">
    <property type="entry name" value="DUF2569"/>
    <property type="match status" value="1"/>
</dbReference>
<gene>
    <name evidence="2" type="ORF">P4I72_03155</name>
</gene>
<protein>
    <submittedName>
        <fullName evidence="2">DUF2569 domain-containing protein</fullName>
    </submittedName>
</protein>
<proteinExistence type="predicted"/>
<comment type="caution">
    <text evidence="2">The sequence shown here is derived from an EMBL/GenBank/DDBJ whole genome shotgun (WGS) entry which is preliminary data.</text>
</comment>
<reference evidence="2 3" key="1">
    <citation type="submission" date="2023-03" db="EMBL/GenBank/DDBJ databases">
        <title>Bacillus Genome Sequencing.</title>
        <authorList>
            <person name="Dunlap C."/>
        </authorList>
    </citation>
    <scope>NUCLEOTIDE SEQUENCE [LARGE SCALE GENOMIC DNA]</scope>
    <source>
        <strain evidence="2 3">BD-533</strain>
    </source>
</reference>
<evidence type="ECO:0000313" key="2">
    <source>
        <dbReference type="EMBL" id="MEC0226123.1"/>
    </source>
</evidence>
<sequence>METNSTPIINEDSRGLSGLGGWLILVQIGIYVTMVMFILQFVTYTLPSFQPETWHRLTSVDSENYHPLWGPILVFEMLYNVLVFFFCLFILLNMYQRKARLPRLMIIFYSTSLGIAIVDTLLLNMIPSIRDLEEVSSLKDVFRAVVACAIWIPYFITSERVRNTFVR</sequence>
<keyword evidence="1" id="KW-1133">Transmembrane helix</keyword>